<dbReference type="InterPro" id="IPR010987">
    <property type="entry name" value="Glutathione-S-Trfase_C-like"/>
</dbReference>
<dbReference type="PANTHER" id="PTHR11571:SF230">
    <property type="entry name" value="GLUTATHIONE TRANSFERASE"/>
    <property type="match status" value="1"/>
</dbReference>
<evidence type="ECO:0000313" key="4">
    <source>
        <dbReference type="Proteomes" id="UP000008312"/>
    </source>
</evidence>
<dbReference type="InterPro" id="IPR050213">
    <property type="entry name" value="GST_superfamily"/>
</dbReference>
<feature type="domain" description="GST C-terminal" evidence="2">
    <location>
        <begin position="85"/>
        <end position="196"/>
    </location>
</feature>
<dbReference type="InParanoid" id="D8M625"/>
<evidence type="ECO:0000313" key="3">
    <source>
        <dbReference type="EMBL" id="CBK23624.2"/>
    </source>
</evidence>
<evidence type="ECO:0000259" key="2">
    <source>
        <dbReference type="PROSITE" id="PS50405"/>
    </source>
</evidence>
<dbReference type="RefSeq" id="XP_012897672.1">
    <property type="nucleotide sequence ID" value="XM_013042218.1"/>
</dbReference>
<reference evidence="3" key="1">
    <citation type="submission" date="2010-02" db="EMBL/GenBank/DDBJ databases">
        <title>Sequencing and annotation of the Blastocystis hominis genome.</title>
        <authorList>
            <person name="Wincker P."/>
        </authorList>
    </citation>
    <scope>NUCLEOTIDE SEQUENCE</scope>
    <source>
        <strain evidence="3">Singapore isolate B</strain>
    </source>
</reference>
<dbReference type="InterPro" id="IPR036282">
    <property type="entry name" value="Glutathione-S-Trfase_C_sf"/>
</dbReference>
<organism evidence="3">
    <name type="scientific">Blastocystis hominis</name>
    <dbReference type="NCBI Taxonomy" id="12968"/>
    <lineage>
        <taxon>Eukaryota</taxon>
        <taxon>Sar</taxon>
        <taxon>Stramenopiles</taxon>
        <taxon>Bigyra</taxon>
        <taxon>Opalozoa</taxon>
        <taxon>Opalinata</taxon>
        <taxon>Blastocystidae</taxon>
        <taxon>Blastocystis</taxon>
    </lineage>
</organism>
<dbReference type="InterPro" id="IPR004045">
    <property type="entry name" value="Glutathione_S-Trfase_N"/>
</dbReference>
<dbReference type="PROSITE" id="PS50404">
    <property type="entry name" value="GST_NTER"/>
    <property type="match status" value="1"/>
</dbReference>
<protein>
    <recommendedName>
        <fullName evidence="5">Glutathione S-transferase</fullName>
    </recommendedName>
</protein>
<dbReference type="Proteomes" id="UP000008312">
    <property type="component" value="Unassembled WGS sequence"/>
</dbReference>
<name>D8M625_BLAHO</name>
<gene>
    <name evidence="3" type="ORF">GSBLH_T00003462001</name>
</gene>
<dbReference type="SUPFAM" id="SSF52833">
    <property type="entry name" value="Thioredoxin-like"/>
    <property type="match status" value="1"/>
</dbReference>
<dbReference type="PANTHER" id="PTHR11571">
    <property type="entry name" value="GLUTATHIONE S-TRANSFERASE"/>
    <property type="match status" value="1"/>
</dbReference>
<dbReference type="OrthoDB" id="420389at2759"/>
<feature type="domain" description="GST N-terminal" evidence="1">
    <location>
        <begin position="2"/>
        <end position="83"/>
    </location>
</feature>
<evidence type="ECO:0000259" key="1">
    <source>
        <dbReference type="PROSITE" id="PS50404"/>
    </source>
</evidence>
<dbReference type="SUPFAM" id="SSF47616">
    <property type="entry name" value="GST C-terminal domain-like"/>
    <property type="match status" value="1"/>
</dbReference>
<dbReference type="Gene3D" id="1.20.1050.10">
    <property type="match status" value="1"/>
</dbReference>
<dbReference type="PROSITE" id="PS50405">
    <property type="entry name" value="GST_CTER"/>
    <property type="match status" value="1"/>
</dbReference>
<dbReference type="InterPro" id="IPR004046">
    <property type="entry name" value="GST_C"/>
</dbReference>
<keyword evidence="4" id="KW-1185">Reference proteome</keyword>
<dbReference type="AlphaFoldDB" id="D8M625"/>
<dbReference type="Pfam" id="PF14497">
    <property type="entry name" value="GST_C_3"/>
    <property type="match status" value="1"/>
</dbReference>
<dbReference type="InterPro" id="IPR036249">
    <property type="entry name" value="Thioredoxin-like_sf"/>
</dbReference>
<dbReference type="InterPro" id="IPR040079">
    <property type="entry name" value="Glutathione_S-Trfase"/>
</dbReference>
<sequence length="196" mass="22733">MAETVLYYFPIKARAESIKIALGLAHVPYTFKAVENWAFEKEEGLKNGTLPFGQVPMLHIDGMDIVQSLAILRYISRKYLSKDMDEVTNVHLDIMLDGWGDMLNLYYRYAFHEKEHLPEFMEGKCKEELKKLENLYLRYGKRFMVSDAPTVADAFAYSVLINVEKGKETILDDFPALKKWKTDFENVEEVKAYLAV</sequence>
<dbReference type="Pfam" id="PF02798">
    <property type="entry name" value="GST_N"/>
    <property type="match status" value="1"/>
</dbReference>
<dbReference type="GO" id="GO:0004364">
    <property type="term" value="F:glutathione transferase activity"/>
    <property type="evidence" value="ECO:0007669"/>
    <property type="project" value="TreeGrafter"/>
</dbReference>
<dbReference type="GeneID" id="24920559"/>
<evidence type="ECO:0008006" key="5">
    <source>
        <dbReference type="Google" id="ProtNLM"/>
    </source>
</evidence>
<proteinExistence type="predicted"/>
<dbReference type="SFLD" id="SFLDS00019">
    <property type="entry name" value="Glutathione_Transferase_(cytos"/>
    <property type="match status" value="1"/>
</dbReference>
<dbReference type="CDD" id="cd03039">
    <property type="entry name" value="GST_N_Sigma_like"/>
    <property type="match status" value="1"/>
</dbReference>
<dbReference type="Gene3D" id="3.40.30.10">
    <property type="entry name" value="Glutaredoxin"/>
    <property type="match status" value="1"/>
</dbReference>
<dbReference type="GO" id="GO:0006749">
    <property type="term" value="P:glutathione metabolic process"/>
    <property type="evidence" value="ECO:0007669"/>
    <property type="project" value="TreeGrafter"/>
</dbReference>
<dbReference type="OMA" id="TVYNVFM"/>
<dbReference type="EMBL" id="FN668661">
    <property type="protein sequence ID" value="CBK23624.2"/>
    <property type="molecule type" value="Genomic_DNA"/>
</dbReference>
<accession>D8M625</accession>